<protein>
    <submittedName>
        <fullName evidence="2">Uncharacterized protein</fullName>
    </submittedName>
</protein>
<evidence type="ECO:0000313" key="2">
    <source>
        <dbReference type="EMBL" id="XFO75376.1"/>
    </source>
</evidence>
<gene>
    <name evidence="2" type="ORF">SPACI_054960</name>
</gene>
<keyword evidence="1" id="KW-1133">Transmembrane helix</keyword>
<feature type="transmembrane region" description="Helical" evidence="1">
    <location>
        <begin position="16"/>
        <end position="37"/>
    </location>
</feature>
<dbReference type="Proteomes" id="UP000216052">
    <property type="component" value="Chromosome"/>
</dbReference>
<keyword evidence="1" id="KW-0812">Transmembrane</keyword>
<keyword evidence="1" id="KW-0472">Membrane</keyword>
<dbReference type="EMBL" id="CP155571">
    <property type="protein sequence ID" value="XFO75376.1"/>
    <property type="molecule type" value="Genomic_DNA"/>
</dbReference>
<accession>A0ABZ3JB94</accession>
<organism evidence="2 3">
    <name type="scientific">Sporomusa acidovorans (strain ATCC 49682 / DSM 3132 / Mol)</name>
    <dbReference type="NCBI Taxonomy" id="1123286"/>
    <lineage>
        <taxon>Bacteria</taxon>
        <taxon>Bacillati</taxon>
        <taxon>Bacillota</taxon>
        <taxon>Negativicutes</taxon>
        <taxon>Selenomonadales</taxon>
        <taxon>Sporomusaceae</taxon>
        <taxon>Sporomusa</taxon>
    </lineage>
</organism>
<evidence type="ECO:0000256" key="1">
    <source>
        <dbReference type="SAM" id="Phobius"/>
    </source>
</evidence>
<name>A0ABZ3JB94_SPOA4</name>
<sequence length="39" mass="4738">MDNRQFCTGEFFFRDSFIWIIIIILSLVFLFIGNAFWSE</sequence>
<keyword evidence="3" id="KW-1185">Reference proteome</keyword>
<proteinExistence type="predicted"/>
<reference evidence="2" key="1">
    <citation type="submission" date="2024-05" db="EMBL/GenBank/DDBJ databases">
        <title>Isolation and characterization of Sporomusa carbonis sp. nov., a carboxydotrophic hydrogenogen in the genus of Sporomusa isolated from a charcoal burning pile.</title>
        <authorList>
            <person name="Boeer T."/>
            <person name="Rosenbaum F."/>
            <person name="Eysell L."/>
            <person name="Mueller V."/>
            <person name="Daniel R."/>
            <person name="Poehlein A."/>
        </authorList>
    </citation>
    <scope>NUCLEOTIDE SEQUENCE [LARGE SCALE GENOMIC DNA]</scope>
    <source>
        <strain evidence="2">DSM 3132</strain>
    </source>
</reference>
<evidence type="ECO:0000313" key="3">
    <source>
        <dbReference type="Proteomes" id="UP000216052"/>
    </source>
</evidence>